<proteinExistence type="predicted"/>
<organism evidence="2">
    <name type="scientific">Brachypodium distachyon</name>
    <name type="common">Purple false brome</name>
    <name type="synonym">Trachynia distachya</name>
    <dbReference type="NCBI Taxonomy" id="15368"/>
    <lineage>
        <taxon>Eukaryota</taxon>
        <taxon>Viridiplantae</taxon>
        <taxon>Streptophyta</taxon>
        <taxon>Embryophyta</taxon>
        <taxon>Tracheophyta</taxon>
        <taxon>Spermatophyta</taxon>
        <taxon>Magnoliopsida</taxon>
        <taxon>Liliopsida</taxon>
        <taxon>Poales</taxon>
        <taxon>Poaceae</taxon>
        <taxon>BOP clade</taxon>
        <taxon>Pooideae</taxon>
        <taxon>Stipodae</taxon>
        <taxon>Brachypodieae</taxon>
        <taxon>Brachypodium</taxon>
    </lineage>
</organism>
<dbReference type="EnsemblPlants" id="KQK20718">
    <property type="protein sequence ID" value="KQK20718"/>
    <property type="gene ID" value="BRADI_1g56264v3"/>
</dbReference>
<gene>
    <name evidence="2" type="ORF">BRADI_1g56264v3</name>
</gene>
<evidence type="ECO:0000313" key="4">
    <source>
        <dbReference type="Proteomes" id="UP000008810"/>
    </source>
</evidence>
<keyword evidence="4" id="KW-1185">Reference proteome</keyword>
<dbReference type="Gramene" id="KQK20718">
    <property type="protein sequence ID" value="KQK20718"/>
    <property type="gene ID" value="BRADI_1g56264v3"/>
</dbReference>
<dbReference type="AlphaFoldDB" id="A0A0Q3NTE3"/>
<evidence type="ECO:0000256" key="1">
    <source>
        <dbReference type="SAM" id="MobiDB-lite"/>
    </source>
</evidence>
<protein>
    <submittedName>
        <fullName evidence="2 3">Uncharacterized protein</fullName>
    </submittedName>
</protein>
<name>A0A0Q3NTE3_BRADI</name>
<reference evidence="3" key="3">
    <citation type="submission" date="2018-08" db="UniProtKB">
        <authorList>
            <consortium name="EnsemblPlants"/>
        </authorList>
    </citation>
    <scope>IDENTIFICATION</scope>
    <source>
        <strain evidence="3">cv. Bd21</strain>
    </source>
</reference>
<dbReference type="EMBL" id="CM000880">
    <property type="protein sequence ID" value="KQK20718.1"/>
    <property type="molecule type" value="Genomic_DNA"/>
</dbReference>
<evidence type="ECO:0000313" key="2">
    <source>
        <dbReference type="EMBL" id="KQK20718.1"/>
    </source>
</evidence>
<feature type="region of interest" description="Disordered" evidence="1">
    <location>
        <begin position="38"/>
        <end position="96"/>
    </location>
</feature>
<sequence>MESGGCAVAWSSPCRRLVQSGGCAVARSHRMEVGAGRRFAGSWRPPPSGQHRRCQLRVGRRLPRERPPPAAREPWPSSRQGRRCRHGGRPSSWVGIGERGDLFRMDGYVAL</sequence>
<dbReference type="Proteomes" id="UP000008810">
    <property type="component" value="Chromosome 1"/>
</dbReference>
<reference evidence="2 3" key="1">
    <citation type="journal article" date="2010" name="Nature">
        <title>Genome sequencing and analysis of the model grass Brachypodium distachyon.</title>
        <authorList>
            <consortium name="International Brachypodium Initiative"/>
        </authorList>
    </citation>
    <scope>NUCLEOTIDE SEQUENCE [LARGE SCALE GENOMIC DNA]</scope>
    <source>
        <strain evidence="2 3">Bd21</strain>
    </source>
</reference>
<accession>A0A0Q3NTE3</accession>
<feature type="compositionally biased region" description="Basic residues" evidence="1">
    <location>
        <begin position="50"/>
        <end position="61"/>
    </location>
</feature>
<dbReference type="InParanoid" id="A0A0Q3NTE3"/>
<reference evidence="2" key="2">
    <citation type="submission" date="2017-06" db="EMBL/GenBank/DDBJ databases">
        <title>WGS assembly of Brachypodium distachyon.</title>
        <authorList>
            <consortium name="The International Brachypodium Initiative"/>
            <person name="Lucas S."/>
            <person name="Harmon-Smith M."/>
            <person name="Lail K."/>
            <person name="Tice H."/>
            <person name="Grimwood J."/>
            <person name="Bruce D."/>
            <person name="Barry K."/>
            <person name="Shu S."/>
            <person name="Lindquist E."/>
            <person name="Wang M."/>
            <person name="Pitluck S."/>
            <person name="Vogel J.P."/>
            <person name="Garvin D.F."/>
            <person name="Mockler T.C."/>
            <person name="Schmutz J."/>
            <person name="Rokhsar D."/>
            <person name="Bevan M.W."/>
        </authorList>
    </citation>
    <scope>NUCLEOTIDE SEQUENCE</scope>
    <source>
        <strain evidence="2">Bd21</strain>
    </source>
</reference>
<evidence type="ECO:0000313" key="3">
    <source>
        <dbReference type="EnsemblPlants" id="KQK20718"/>
    </source>
</evidence>